<reference evidence="2 3" key="1">
    <citation type="journal article" date="2013" name="Nature">
        <title>Insights into bilaterian evolution from three spiralian genomes.</title>
        <authorList>
            <person name="Simakov O."/>
            <person name="Marletaz F."/>
            <person name="Cho S.J."/>
            <person name="Edsinger-Gonzales E."/>
            <person name="Havlak P."/>
            <person name="Hellsten U."/>
            <person name="Kuo D.H."/>
            <person name="Larsson T."/>
            <person name="Lv J."/>
            <person name="Arendt D."/>
            <person name="Savage R."/>
            <person name="Osoegawa K."/>
            <person name="de Jong P."/>
            <person name="Grimwood J."/>
            <person name="Chapman J.A."/>
            <person name="Shapiro H."/>
            <person name="Aerts A."/>
            <person name="Otillar R.P."/>
            <person name="Terry A.Y."/>
            <person name="Boore J.L."/>
            <person name="Grigoriev I.V."/>
            <person name="Lindberg D.R."/>
            <person name="Seaver E.C."/>
            <person name="Weisblat D.A."/>
            <person name="Putnam N.H."/>
            <person name="Rokhsar D.S."/>
        </authorList>
    </citation>
    <scope>NUCLEOTIDE SEQUENCE [LARGE SCALE GENOMIC DNA]</scope>
</reference>
<dbReference type="RefSeq" id="XP_009054844.1">
    <property type="nucleotide sequence ID" value="XM_009056596.1"/>
</dbReference>
<dbReference type="SUPFAM" id="SSF50156">
    <property type="entry name" value="PDZ domain-like"/>
    <property type="match status" value="1"/>
</dbReference>
<dbReference type="Gene3D" id="2.30.42.10">
    <property type="match status" value="1"/>
</dbReference>
<name>V4AHB1_LOTGI</name>
<protein>
    <recommendedName>
        <fullName evidence="4">PDZ domain-containing protein</fullName>
    </recommendedName>
</protein>
<dbReference type="OrthoDB" id="6266160at2759"/>
<feature type="compositionally biased region" description="Polar residues" evidence="1">
    <location>
        <begin position="33"/>
        <end position="50"/>
    </location>
</feature>
<dbReference type="KEGG" id="lgi:LOTGIDRAFT_161271"/>
<feature type="compositionally biased region" description="Low complexity" evidence="1">
    <location>
        <begin position="120"/>
        <end position="130"/>
    </location>
</feature>
<sequence>MDAIKSYFQKIFPASPTRKGSCKLTRGRKSDVGLSSSDSLPFRTASTSQIEDFGDKNKRQNAATLAGYHRDNNMSRSTPPSKPPRKDQIFSVEFGDLQGIDFGITIDSSPLAPRPRKFSDSGTDSFSSESNGTPPPSGLSTSIKVTSIRTPSIAQFDGRIKVNDEIIDINGRSMLRENTVSARYHNQWQSQDCVRGGNYLLYDVFSTAEMIETRKVSPCSLT</sequence>
<dbReference type="HOGENOM" id="CLU_1246607_0_0_1"/>
<dbReference type="CTD" id="20238658"/>
<dbReference type="EMBL" id="KB201802">
    <property type="protein sequence ID" value="ESO94570.1"/>
    <property type="molecule type" value="Genomic_DNA"/>
</dbReference>
<evidence type="ECO:0000313" key="3">
    <source>
        <dbReference type="Proteomes" id="UP000030746"/>
    </source>
</evidence>
<keyword evidence="3" id="KW-1185">Reference proteome</keyword>
<gene>
    <name evidence="2" type="ORF">LOTGIDRAFT_161271</name>
</gene>
<dbReference type="InterPro" id="IPR036034">
    <property type="entry name" value="PDZ_sf"/>
</dbReference>
<organism evidence="2 3">
    <name type="scientific">Lottia gigantea</name>
    <name type="common">Giant owl limpet</name>
    <dbReference type="NCBI Taxonomy" id="225164"/>
    <lineage>
        <taxon>Eukaryota</taxon>
        <taxon>Metazoa</taxon>
        <taxon>Spiralia</taxon>
        <taxon>Lophotrochozoa</taxon>
        <taxon>Mollusca</taxon>
        <taxon>Gastropoda</taxon>
        <taxon>Patellogastropoda</taxon>
        <taxon>Lottioidea</taxon>
        <taxon>Lottiidae</taxon>
        <taxon>Lottia</taxon>
    </lineage>
</organism>
<dbReference type="OMA" id="RASEPYC"/>
<dbReference type="AlphaFoldDB" id="V4AHB1"/>
<accession>V4AHB1</accession>
<evidence type="ECO:0008006" key="4">
    <source>
        <dbReference type="Google" id="ProtNLM"/>
    </source>
</evidence>
<feature type="region of interest" description="Disordered" evidence="1">
    <location>
        <begin position="14"/>
        <end position="87"/>
    </location>
</feature>
<proteinExistence type="predicted"/>
<dbReference type="GeneID" id="20238658"/>
<evidence type="ECO:0000313" key="2">
    <source>
        <dbReference type="EMBL" id="ESO94570.1"/>
    </source>
</evidence>
<evidence type="ECO:0000256" key="1">
    <source>
        <dbReference type="SAM" id="MobiDB-lite"/>
    </source>
</evidence>
<dbReference type="Proteomes" id="UP000030746">
    <property type="component" value="Unassembled WGS sequence"/>
</dbReference>
<feature type="region of interest" description="Disordered" evidence="1">
    <location>
        <begin position="105"/>
        <end position="142"/>
    </location>
</feature>